<accession>A0A829FEA0</accession>
<dbReference type="AlphaFoldDB" id="A0A829FEA0"/>
<feature type="transmembrane region" description="Helical" evidence="1">
    <location>
        <begin position="74"/>
        <end position="94"/>
    </location>
</feature>
<reference evidence="2 3" key="1">
    <citation type="submission" date="2013-02" db="EMBL/GenBank/DDBJ databases">
        <title>The Genome Sequence of Enterococcus faecium HM1072.</title>
        <authorList>
            <consortium name="The Broad Institute Genome Sequencing Platform"/>
            <consortium name="The Broad Institute Genome Sequencing Center for Infectious Disease"/>
            <person name="Earl A.M."/>
            <person name="Gilmore M.S."/>
            <person name="Lebreton F."/>
            <person name="Courvalin P."/>
            <person name="Walker B."/>
            <person name="Young S.K."/>
            <person name="Zeng Q."/>
            <person name="Gargeya S."/>
            <person name="Fitzgerald M."/>
            <person name="Haas B."/>
            <person name="Abouelleil A."/>
            <person name="Alvarado L."/>
            <person name="Arachchi H.M."/>
            <person name="Berlin A.M."/>
            <person name="Chapman S.B."/>
            <person name="Dewar J."/>
            <person name="Goldberg J."/>
            <person name="Griggs A."/>
            <person name="Gujja S."/>
            <person name="Hansen M."/>
            <person name="Howarth C."/>
            <person name="Imamovic A."/>
            <person name="Larimer J."/>
            <person name="McCowan C."/>
            <person name="Murphy C."/>
            <person name="Neiman D."/>
            <person name="Pearson M."/>
            <person name="Priest M."/>
            <person name="Roberts A."/>
            <person name="Saif S."/>
            <person name="Shea T."/>
            <person name="Sisk P."/>
            <person name="Sykes S."/>
            <person name="Wortman J."/>
            <person name="Nusbaum C."/>
            <person name="Birren B."/>
        </authorList>
    </citation>
    <scope>NUCLEOTIDE SEQUENCE [LARGE SCALE GENOMIC DNA]</scope>
    <source>
        <strain evidence="2 3">HM1072</strain>
    </source>
</reference>
<evidence type="ECO:0000313" key="3">
    <source>
        <dbReference type="Proteomes" id="UP000013897"/>
    </source>
</evidence>
<gene>
    <name evidence="2" type="ORF">SSM_02817</name>
</gene>
<feature type="transmembrane region" description="Helical" evidence="1">
    <location>
        <begin position="126"/>
        <end position="148"/>
    </location>
</feature>
<feature type="transmembrane region" description="Helical" evidence="1">
    <location>
        <begin position="7"/>
        <end position="36"/>
    </location>
</feature>
<protein>
    <submittedName>
        <fullName evidence="2">Uncharacterized protein</fullName>
    </submittedName>
</protein>
<name>A0A829FEA0_ENTFC</name>
<organism evidence="2 3">
    <name type="scientific">Enterococcus faecium EnGen0192</name>
    <dbReference type="NCBI Taxonomy" id="1157487"/>
    <lineage>
        <taxon>Bacteria</taxon>
        <taxon>Bacillati</taxon>
        <taxon>Bacillota</taxon>
        <taxon>Bacilli</taxon>
        <taxon>Lactobacillales</taxon>
        <taxon>Enterococcaceae</taxon>
        <taxon>Enterococcus</taxon>
    </lineage>
</organism>
<evidence type="ECO:0000313" key="2">
    <source>
        <dbReference type="EMBL" id="EOM19215.1"/>
    </source>
</evidence>
<keyword evidence="1" id="KW-0812">Transmembrane</keyword>
<evidence type="ECO:0000256" key="1">
    <source>
        <dbReference type="SAM" id="Phobius"/>
    </source>
</evidence>
<feature type="transmembrane region" description="Helical" evidence="1">
    <location>
        <begin position="101"/>
        <end position="120"/>
    </location>
</feature>
<comment type="caution">
    <text evidence="2">The sequence shown here is derived from an EMBL/GenBank/DDBJ whole genome shotgun (WGS) entry which is preliminary data.</text>
</comment>
<dbReference type="EMBL" id="AITY01000062">
    <property type="protein sequence ID" value="EOM19215.1"/>
    <property type="molecule type" value="Genomic_DNA"/>
</dbReference>
<sequence>MFLIITLGIYITIAITIILAIAAAFPEIVFFIYFMLSFGFTNDGTWSLLSLDSVGRLKHIASFVQTHLLPWNNLIKIGLIIIVVLAYLALSIFINERGFTLFKVINNLVGVGFYGVLVYFTSKPSLVELLGMVALLSCVLIPIKMLFYKKISNKINDRVIYD</sequence>
<proteinExistence type="predicted"/>
<dbReference type="Proteomes" id="UP000013897">
    <property type="component" value="Unassembled WGS sequence"/>
</dbReference>
<keyword evidence="1" id="KW-1133">Transmembrane helix</keyword>
<keyword evidence="1" id="KW-0472">Membrane</keyword>